<accession>A0ABY3WQ42</accession>
<dbReference type="EMBL" id="CP071872">
    <property type="protein sequence ID" value="UNM13770.1"/>
    <property type="molecule type" value="Genomic_DNA"/>
</dbReference>
<dbReference type="RefSeq" id="WP_242332692.1">
    <property type="nucleotide sequence ID" value="NZ_CP071872.1"/>
</dbReference>
<sequence length="211" mass="23487">MALPHLATVADLEAAMQVAEGSLPSTQAELALRRASARVRKFTRQDITFVASETIELPGGERVLRLPQYPLVVDGGHPLAVVEVAHFSGIEWTAIENRDYSRLGNELTRGYPWQAPTRLMGWPWNRPHGVWAPKVRVTYSHGYSEVPDDIVDVVLDLATMNLSNPENLRQVSIDDYSRTFASETIGGARLSPAHKEDLRPYRRSAFSVVPS</sequence>
<evidence type="ECO:0000313" key="1">
    <source>
        <dbReference type="EMBL" id="UNM13770.1"/>
    </source>
</evidence>
<evidence type="ECO:0000313" key="2">
    <source>
        <dbReference type="Proteomes" id="UP000828924"/>
    </source>
</evidence>
<protein>
    <recommendedName>
        <fullName evidence="3">Phage protein</fullName>
    </recommendedName>
</protein>
<evidence type="ECO:0008006" key="3">
    <source>
        <dbReference type="Google" id="ProtNLM"/>
    </source>
</evidence>
<reference evidence="1 2" key="1">
    <citation type="submission" date="2021-03" db="EMBL/GenBank/DDBJ databases">
        <title>Complete genome of Streptomyces formicae strain 1H-GS9 (DSM 100524).</title>
        <authorList>
            <person name="Atanasov K.E."/>
            <person name="Altabella T."/>
            <person name="Ferrer A."/>
        </authorList>
    </citation>
    <scope>NUCLEOTIDE SEQUENCE [LARGE SCALE GENOMIC DNA]</scope>
    <source>
        <strain evidence="1 2">1H-GS9</strain>
    </source>
</reference>
<dbReference type="Proteomes" id="UP000828924">
    <property type="component" value="Chromosome"/>
</dbReference>
<keyword evidence="2" id="KW-1185">Reference proteome</keyword>
<organism evidence="1 2">
    <name type="scientific">Streptomyces formicae</name>
    <dbReference type="NCBI Taxonomy" id="1616117"/>
    <lineage>
        <taxon>Bacteria</taxon>
        <taxon>Bacillati</taxon>
        <taxon>Actinomycetota</taxon>
        <taxon>Actinomycetes</taxon>
        <taxon>Kitasatosporales</taxon>
        <taxon>Streptomycetaceae</taxon>
        <taxon>Streptomyces</taxon>
    </lineage>
</organism>
<proteinExistence type="predicted"/>
<name>A0ABY3WQ42_9ACTN</name>
<gene>
    <name evidence="1" type="ORF">J4032_21990</name>
</gene>